<dbReference type="Proteomes" id="UP000007029">
    <property type="component" value="Chromosome"/>
</dbReference>
<evidence type="ECO:0000313" key="2">
    <source>
        <dbReference type="Proteomes" id="UP000007029"/>
    </source>
</evidence>
<name>Q165X9_ROSDO</name>
<dbReference type="AlphaFoldDB" id="Q165X9"/>
<reference evidence="1 2" key="1">
    <citation type="journal article" date="2007" name="J. Bacteriol.">
        <title>The complete genome sequence of Roseobacter denitrificans reveals a mixotrophic rather than photosynthetic metabolism.</title>
        <authorList>
            <person name="Swingley W.D."/>
            <person name="Sadekar S."/>
            <person name="Mastrian S.D."/>
            <person name="Matthies H.J."/>
            <person name="Hao J."/>
            <person name="Ramos H."/>
            <person name="Acharya C.R."/>
            <person name="Conrad A.L."/>
            <person name="Taylor H.L."/>
            <person name="Dejesa L.C."/>
            <person name="Shah M.K."/>
            <person name="O'huallachain M.E."/>
            <person name="Lince M.T."/>
            <person name="Blankenship R.E."/>
            <person name="Beatty J.T."/>
            <person name="Touchman J.W."/>
        </authorList>
    </citation>
    <scope>NUCLEOTIDE SEQUENCE [LARGE SCALE GENOMIC DNA]</scope>
    <source>
        <strain evidence="2">ATCC 33942 / OCh 114</strain>
    </source>
</reference>
<sequence length="173" mass="19256">MTRQDGRAPQCCTAQDRDDNRHSLKSLNDFERGTLEVARCFFQTFAHPDGQSWMQSFDTARRAFETGDPAQYVFKILRVVQAMRIARRSAFCFSNPHCTVCAGMLSEGEKQLTSALEAVRVGKRSSAHIHALLLTEGNNPSQMLHEMRALCIYGAQLAHPADHGPSAVQAAYI</sequence>
<keyword evidence="2" id="KW-1185">Reference proteome</keyword>
<dbReference type="OrthoDB" id="7691213at2"/>
<accession>Q165X9</accession>
<dbReference type="EMBL" id="CP000362">
    <property type="protein sequence ID" value="ABG32214.1"/>
    <property type="molecule type" value="Genomic_DNA"/>
</dbReference>
<dbReference type="HOGENOM" id="CLU_129350_0_0_5"/>
<proteinExistence type="predicted"/>
<gene>
    <name evidence="1" type="ordered locus">RD1_2670</name>
</gene>
<dbReference type="eggNOG" id="ENOG50331BK">
    <property type="taxonomic scope" value="Bacteria"/>
</dbReference>
<dbReference type="RefSeq" id="WP_011568831.1">
    <property type="nucleotide sequence ID" value="NC_008209.1"/>
</dbReference>
<dbReference type="KEGG" id="rde:RD1_2670"/>
<protein>
    <submittedName>
        <fullName evidence="1">Uncharacterized protein</fullName>
    </submittedName>
</protein>
<organism evidence="1 2">
    <name type="scientific">Roseobacter denitrificans (strain ATCC 33942 / OCh 114)</name>
    <name type="common">Erythrobacter sp. (strain OCh 114)</name>
    <name type="synonym">Roseobacter denitrificans</name>
    <dbReference type="NCBI Taxonomy" id="375451"/>
    <lineage>
        <taxon>Bacteria</taxon>
        <taxon>Pseudomonadati</taxon>
        <taxon>Pseudomonadota</taxon>
        <taxon>Alphaproteobacteria</taxon>
        <taxon>Rhodobacterales</taxon>
        <taxon>Roseobacteraceae</taxon>
        <taxon>Roseobacter</taxon>
    </lineage>
</organism>
<evidence type="ECO:0000313" key="1">
    <source>
        <dbReference type="EMBL" id="ABG32214.1"/>
    </source>
</evidence>